<reference evidence="9" key="1">
    <citation type="submission" date="2021-12" db="EMBL/GenBank/DDBJ databases">
        <authorList>
            <person name="Rodrigo-Torres L."/>
            <person name="Arahal R. D."/>
            <person name="Lucena T."/>
        </authorList>
    </citation>
    <scope>NUCLEOTIDE SEQUENCE</scope>
    <source>
        <strain evidence="9">CECT 8226</strain>
    </source>
</reference>
<evidence type="ECO:0000256" key="4">
    <source>
        <dbReference type="ARBA" id="ARBA00022692"/>
    </source>
</evidence>
<feature type="domain" description="Mce/MlaD" evidence="8">
    <location>
        <begin position="747"/>
        <end position="821"/>
    </location>
</feature>
<evidence type="ECO:0000313" key="9">
    <source>
        <dbReference type="EMBL" id="CAH0526012.1"/>
    </source>
</evidence>
<keyword evidence="6 7" id="KW-0472">Membrane</keyword>
<evidence type="ECO:0000256" key="5">
    <source>
        <dbReference type="ARBA" id="ARBA00022989"/>
    </source>
</evidence>
<feature type="domain" description="Mce/MlaD" evidence="8">
    <location>
        <begin position="163"/>
        <end position="223"/>
    </location>
</feature>
<accession>A0ABN8DHX1</accession>
<feature type="domain" description="Mce/MlaD" evidence="8">
    <location>
        <begin position="637"/>
        <end position="728"/>
    </location>
</feature>
<keyword evidence="3" id="KW-0997">Cell inner membrane</keyword>
<feature type="domain" description="Mce/MlaD" evidence="8">
    <location>
        <begin position="400"/>
        <end position="465"/>
    </location>
</feature>
<keyword evidence="10" id="KW-1185">Reference proteome</keyword>
<evidence type="ECO:0000256" key="3">
    <source>
        <dbReference type="ARBA" id="ARBA00022519"/>
    </source>
</evidence>
<dbReference type="InterPro" id="IPR003399">
    <property type="entry name" value="Mce/MlaD"/>
</dbReference>
<evidence type="ECO:0000259" key="8">
    <source>
        <dbReference type="Pfam" id="PF02470"/>
    </source>
</evidence>
<evidence type="ECO:0000256" key="7">
    <source>
        <dbReference type="SAM" id="Phobius"/>
    </source>
</evidence>
<comment type="subcellular location">
    <subcellularLocation>
        <location evidence="1">Cell inner membrane</location>
    </subcellularLocation>
</comment>
<evidence type="ECO:0000313" key="10">
    <source>
        <dbReference type="Proteomes" id="UP000838160"/>
    </source>
</evidence>
<dbReference type="Proteomes" id="UP000838160">
    <property type="component" value="Unassembled WGS sequence"/>
</dbReference>
<gene>
    <name evidence="9" type="primary">yebT</name>
    <name evidence="9" type="ORF">VHP8226_01494</name>
</gene>
<evidence type="ECO:0000256" key="2">
    <source>
        <dbReference type="ARBA" id="ARBA00022475"/>
    </source>
</evidence>
<dbReference type="PANTHER" id="PTHR30462">
    <property type="entry name" value="INTERMEMBRANE TRANSPORT PROTEIN PQIB-RELATED"/>
    <property type="match status" value="1"/>
</dbReference>
<dbReference type="Pfam" id="PF02470">
    <property type="entry name" value="MlaD"/>
    <property type="match status" value="6"/>
</dbReference>
<dbReference type="InterPro" id="IPR051800">
    <property type="entry name" value="PqiA-PqiB_transport"/>
</dbReference>
<feature type="domain" description="Mce/MlaD" evidence="8">
    <location>
        <begin position="283"/>
        <end position="374"/>
    </location>
</feature>
<comment type="caution">
    <text evidence="9">The sequence shown here is derived from an EMBL/GenBank/DDBJ whole genome shotgun (WGS) entry which is preliminary data.</text>
</comment>
<organism evidence="9 10">
    <name type="scientific">Vibrio hippocampi</name>
    <dbReference type="NCBI Taxonomy" id="654686"/>
    <lineage>
        <taxon>Bacteria</taxon>
        <taxon>Pseudomonadati</taxon>
        <taxon>Pseudomonadota</taxon>
        <taxon>Gammaproteobacteria</taxon>
        <taxon>Vibrionales</taxon>
        <taxon>Vibrionaceae</taxon>
        <taxon>Vibrio</taxon>
    </lineage>
</organism>
<protein>
    <submittedName>
        <fullName evidence="9">Intermembrane transport protein YebT</fullName>
    </submittedName>
</protein>
<feature type="transmembrane region" description="Helical" evidence="7">
    <location>
        <begin position="21"/>
        <end position="40"/>
    </location>
</feature>
<proteinExistence type="predicted"/>
<dbReference type="PANTHER" id="PTHR30462:SF0">
    <property type="entry name" value="INTERMEMBRANE TRANSPORT PROTEIN YEBT"/>
    <property type="match status" value="1"/>
</dbReference>
<keyword evidence="4 7" id="KW-0812">Transmembrane</keyword>
<evidence type="ECO:0000256" key="1">
    <source>
        <dbReference type="ARBA" id="ARBA00004533"/>
    </source>
</evidence>
<name>A0ABN8DHX1_9VIBR</name>
<sequence length="878" mass="95316">MSNDNQQQTVHAPNIHKERKLSPLWIIPILTMVLAGWLLVKAVHDSGQRVQIFFSDAQGLIAGRTTIRYQGLEVGMVRDINLSDDLGSIYVEADIYPEAEKLLGEDTKFWLVKPSASLSGISGLDALVSGNYVAIYPATQQDDSVKKFHALSAVPSELAVDDGLTVTLTARDLGGVSIGSKIVYRKIPVGKVYSYQLDDKAEQVIIKASIQKEFKHIITNQSRFWNVSGIGASVGFNGVDIRLESLSAILAGAIAVDSPDGGEPVKAGSEFKLYPNLKTAGRGIPITIALPDDNQVKPNGSPIMFRGIEIGQVNNLALNKERDSILASASIEPAFSDMLNQGTLFLLEEAKVSLSGVENLSNLVTGNFLTLVPGQGEKARDFVAIKQDELDRVQAKSIAIRLISDNSFGLEAGSKVLFKGIEVGSITNVELFEQQVVLDISVDIAYKDLIRSQNRFFVTGSATAELTKSGLNVTVPPAKQLLSGSISFVSEGSKTDRAEFPLFQTRSLAELAKSNSLGSMSVTLLASELPPVQENSPILYRNLQVGIVKNYQLTDSGVLINANIENRYKHLVTSNAVFWNRSGVEVDASLSGISVKAAPLKTLIDGGIAFDNLTGIENKVGKQWKLYRDFDSARKFGQSITLTTTTTDQTVRKGMAIQYQGIKVGEVMLTVPDFEQQRVEVTARILPEYAQRITKQGSYFWLVHPQIGLNGVKNLSALVSPYIAVEPGNGSSSKDFKLFDFKKLENGAEFTLQSEQRGSIKPGTPVFYRDIEVGRVTTVELGPFADRVITSIVIDKSYAYLVRANSVFWNVSGLNVDIGLSGAQIRAGTVDSLVRGGITFSTPEGTQLQPAAKAGQSFYLNAQGDPKWTQWRTAIPAP</sequence>
<dbReference type="RefSeq" id="WP_237484450.1">
    <property type="nucleotide sequence ID" value="NZ_CAKLCM010000002.1"/>
</dbReference>
<keyword evidence="2" id="KW-1003">Cell membrane</keyword>
<feature type="domain" description="Mce/MlaD" evidence="8">
    <location>
        <begin position="47"/>
        <end position="137"/>
    </location>
</feature>
<dbReference type="EMBL" id="CAKLCM010000002">
    <property type="protein sequence ID" value="CAH0526012.1"/>
    <property type="molecule type" value="Genomic_DNA"/>
</dbReference>
<evidence type="ECO:0000256" key="6">
    <source>
        <dbReference type="ARBA" id="ARBA00023136"/>
    </source>
</evidence>
<keyword evidence="5 7" id="KW-1133">Transmembrane helix</keyword>